<dbReference type="InterPro" id="IPR050406">
    <property type="entry name" value="FGGY_Carb_Kinase"/>
</dbReference>
<dbReference type="PIRSF" id="PIRSF000538">
    <property type="entry name" value="GlpK"/>
    <property type="match status" value="1"/>
</dbReference>
<comment type="caution">
    <text evidence="10">The sequence shown here is derived from an EMBL/GenBank/DDBJ whole genome shotgun (WGS) entry which is preliminary data.</text>
</comment>
<dbReference type="STRING" id="1817893.AUJ66_01720"/>
<keyword evidence="4 10" id="KW-0418">Kinase</keyword>
<dbReference type="PANTHER" id="PTHR43095:SF5">
    <property type="entry name" value="XYLULOSE KINASE"/>
    <property type="match status" value="1"/>
</dbReference>
<dbReference type="GO" id="GO:0008737">
    <property type="term" value="F:L-fuculokinase activity"/>
    <property type="evidence" value="ECO:0007669"/>
    <property type="project" value="InterPro"/>
</dbReference>
<keyword evidence="3" id="KW-0547">Nucleotide-binding</keyword>
<evidence type="ECO:0000259" key="8">
    <source>
        <dbReference type="Pfam" id="PF00370"/>
    </source>
</evidence>
<dbReference type="PANTHER" id="PTHR43095">
    <property type="entry name" value="SUGAR KINASE"/>
    <property type="match status" value="1"/>
</dbReference>
<feature type="domain" description="Carbohydrate kinase FGGY C-terminal" evidence="9">
    <location>
        <begin position="259"/>
        <end position="451"/>
    </location>
</feature>
<keyword evidence="2" id="KW-0808">Transferase</keyword>
<dbReference type="InterPro" id="IPR018484">
    <property type="entry name" value="FGGY_N"/>
</dbReference>
<evidence type="ECO:0000256" key="3">
    <source>
        <dbReference type="ARBA" id="ARBA00022741"/>
    </source>
</evidence>
<evidence type="ECO:0000256" key="2">
    <source>
        <dbReference type="ARBA" id="ARBA00022679"/>
    </source>
</evidence>
<evidence type="ECO:0000256" key="4">
    <source>
        <dbReference type="ARBA" id="ARBA00022777"/>
    </source>
</evidence>
<dbReference type="Pfam" id="PF02782">
    <property type="entry name" value="FGGY_C"/>
    <property type="match status" value="1"/>
</dbReference>
<organism evidence="10 11">
    <name type="scientific">Candidatus Desantisbacteria bacterium CG1_02_38_46</name>
    <dbReference type="NCBI Taxonomy" id="1817893"/>
    <lineage>
        <taxon>Bacteria</taxon>
        <taxon>Candidatus Desantisiibacteriota</taxon>
    </lineage>
</organism>
<dbReference type="GO" id="GO:0005524">
    <property type="term" value="F:ATP binding"/>
    <property type="evidence" value="ECO:0007669"/>
    <property type="project" value="UniProtKB-KW"/>
</dbReference>
<evidence type="ECO:0000256" key="5">
    <source>
        <dbReference type="ARBA" id="ARBA00022840"/>
    </source>
</evidence>
<accession>A0A1J4SHA1</accession>
<evidence type="ECO:0000256" key="7">
    <source>
        <dbReference type="ARBA" id="ARBA00023277"/>
    </source>
</evidence>
<dbReference type="EMBL" id="MNUO01000026">
    <property type="protein sequence ID" value="OIN98042.1"/>
    <property type="molecule type" value="Genomic_DNA"/>
</dbReference>
<gene>
    <name evidence="10" type="ORF">AUJ66_01720</name>
</gene>
<proteinExistence type="inferred from homology"/>
<dbReference type="AlphaFoldDB" id="A0A1J4SHA1"/>
<keyword evidence="6" id="KW-0294">Fucose metabolism</keyword>
<dbReference type="Gene3D" id="3.30.420.40">
    <property type="match status" value="2"/>
</dbReference>
<sequence length="498" mass="55357">MSKEIAVVFDCGATNVRAIAVDRTGKILASAGFPNKPVPQKNGKPGWLIWDIEEIWKKLCFASRKICAQVSRKNIKSVTVTTFGADGAPVDKNGNLTYPVISWQCPRTADCSGVIYRTISAEKIYKITGYQVISFNTILKLMWLQKNAQNSLKKAKYWLMMPGLLSYKLCGEFSIDPTIGSTMMAMNIKKRNWSKEMLGMADLKSSFFPEWTQPGEIIGKVTERASKETGLPEGIPVIACGHDTQFALYGCGARKNEAVLSTGTWEILMVRTNKCTPDKSGFEGGLIFECDATPGYWNPQILMMGSGVLEWVRKNFFSDVADKKNIYSLMMSEGRKIMPGSDGVTVIPSFKLDTGPFRKFNVPGTILGLTLGTNRSKIYRGALEGLAFQLKSAMEILKKTMNEKPKALRVVGGGSKNDLWNQIRADVCNMPVVVTEQKEATVLGAAIFAFAGSGVYKSVEEARKKFEFVEHIFKPSGNKRIYRQLFEKFKKLPQLLKI</sequence>
<name>A0A1J4SHA1_9BACT</name>
<evidence type="ECO:0000313" key="11">
    <source>
        <dbReference type="Proteomes" id="UP000182278"/>
    </source>
</evidence>
<protein>
    <submittedName>
        <fullName evidence="10">L-fuculokinase</fullName>
    </submittedName>
</protein>
<dbReference type="PROSITE" id="PS00933">
    <property type="entry name" value="FGGY_KINASES_1"/>
    <property type="match status" value="1"/>
</dbReference>
<keyword evidence="7" id="KW-0119">Carbohydrate metabolism</keyword>
<dbReference type="InterPro" id="IPR018483">
    <property type="entry name" value="Carb_kinase_FGGY_CS"/>
</dbReference>
<dbReference type="InterPro" id="IPR000577">
    <property type="entry name" value="Carb_kinase_FGGY"/>
</dbReference>
<keyword evidence="5" id="KW-0067">ATP-binding</keyword>
<dbReference type="Proteomes" id="UP000182278">
    <property type="component" value="Unassembled WGS sequence"/>
</dbReference>
<dbReference type="InterPro" id="IPR013450">
    <property type="entry name" value="Fuculokinase"/>
</dbReference>
<dbReference type="SUPFAM" id="SSF53067">
    <property type="entry name" value="Actin-like ATPase domain"/>
    <property type="match status" value="2"/>
</dbReference>
<dbReference type="NCBIfam" id="TIGR02628">
    <property type="entry name" value="fuculo_kin_coli"/>
    <property type="match status" value="1"/>
</dbReference>
<feature type="domain" description="Carbohydrate kinase FGGY N-terminal" evidence="8">
    <location>
        <begin position="6"/>
        <end position="250"/>
    </location>
</feature>
<evidence type="ECO:0000256" key="6">
    <source>
        <dbReference type="ARBA" id="ARBA00023253"/>
    </source>
</evidence>
<evidence type="ECO:0000256" key="1">
    <source>
        <dbReference type="ARBA" id="ARBA00009156"/>
    </source>
</evidence>
<reference evidence="10 11" key="1">
    <citation type="journal article" date="2016" name="Environ. Microbiol.">
        <title>Genomic resolution of a cold subsurface aquifer community provides metabolic insights for novel microbes adapted to high CO concentrations.</title>
        <authorList>
            <person name="Probst A.J."/>
            <person name="Castelle C.J."/>
            <person name="Singh A."/>
            <person name="Brown C.T."/>
            <person name="Anantharaman K."/>
            <person name="Sharon I."/>
            <person name="Hug L.A."/>
            <person name="Burstein D."/>
            <person name="Emerson J.B."/>
            <person name="Thomas B.C."/>
            <person name="Banfield J.F."/>
        </authorList>
    </citation>
    <scope>NUCLEOTIDE SEQUENCE [LARGE SCALE GENOMIC DNA]</scope>
    <source>
        <strain evidence="10">CG1_02_38_46</strain>
    </source>
</reference>
<dbReference type="GO" id="GO:0006004">
    <property type="term" value="P:fucose metabolic process"/>
    <property type="evidence" value="ECO:0007669"/>
    <property type="project" value="UniProtKB-KW"/>
</dbReference>
<evidence type="ECO:0000259" key="9">
    <source>
        <dbReference type="Pfam" id="PF02782"/>
    </source>
</evidence>
<evidence type="ECO:0000313" key="10">
    <source>
        <dbReference type="EMBL" id="OIN98042.1"/>
    </source>
</evidence>
<dbReference type="InterPro" id="IPR018485">
    <property type="entry name" value="FGGY_C"/>
</dbReference>
<dbReference type="CDD" id="cd07773">
    <property type="entry name" value="ASKHA_NBD_FGGY_FK"/>
    <property type="match status" value="1"/>
</dbReference>
<comment type="similarity">
    <text evidence="1">Belongs to the FGGY kinase family.</text>
</comment>
<dbReference type="Pfam" id="PF00370">
    <property type="entry name" value="FGGY_N"/>
    <property type="match status" value="1"/>
</dbReference>
<dbReference type="InterPro" id="IPR043129">
    <property type="entry name" value="ATPase_NBD"/>
</dbReference>